<dbReference type="Proteomes" id="UP000821853">
    <property type="component" value="Chromosome 4"/>
</dbReference>
<reference evidence="1 2" key="1">
    <citation type="journal article" date="2020" name="Cell">
        <title>Large-Scale Comparative Analyses of Tick Genomes Elucidate Their Genetic Diversity and Vector Capacities.</title>
        <authorList>
            <consortium name="Tick Genome and Microbiome Consortium (TIGMIC)"/>
            <person name="Jia N."/>
            <person name="Wang J."/>
            <person name="Shi W."/>
            <person name="Du L."/>
            <person name="Sun Y."/>
            <person name="Zhan W."/>
            <person name="Jiang J.F."/>
            <person name="Wang Q."/>
            <person name="Zhang B."/>
            <person name="Ji P."/>
            <person name="Bell-Sakyi L."/>
            <person name="Cui X.M."/>
            <person name="Yuan T.T."/>
            <person name="Jiang B.G."/>
            <person name="Yang W.F."/>
            <person name="Lam T.T."/>
            <person name="Chang Q.C."/>
            <person name="Ding S.J."/>
            <person name="Wang X.J."/>
            <person name="Zhu J.G."/>
            <person name="Ruan X.D."/>
            <person name="Zhao L."/>
            <person name="Wei J.T."/>
            <person name="Ye R.Z."/>
            <person name="Que T.C."/>
            <person name="Du C.H."/>
            <person name="Zhou Y.H."/>
            <person name="Cheng J.X."/>
            <person name="Dai P.F."/>
            <person name="Guo W.B."/>
            <person name="Han X.H."/>
            <person name="Huang E.J."/>
            <person name="Li L.F."/>
            <person name="Wei W."/>
            <person name="Gao Y.C."/>
            <person name="Liu J.Z."/>
            <person name="Shao H.Z."/>
            <person name="Wang X."/>
            <person name="Wang C.C."/>
            <person name="Yang T.C."/>
            <person name="Huo Q.B."/>
            <person name="Li W."/>
            <person name="Chen H.Y."/>
            <person name="Chen S.E."/>
            <person name="Zhou L.G."/>
            <person name="Ni X.B."/>
            <person name="Tian J.H."/>
            <person name="Sheng Y."/>
            <person name="Liu T."/>
            <person name="Pan Y.S."/>
            <person name="Xia L.Y."/>
            <person name="Li J."/>
            <person name="Zhao F."/>
            <person name="Cao W.C."/>
        </authorList>
    </citation>
    <scope>NUCLEOTIDE SEQUENCE [LARGE SCALE GENOMIC DNA]</scope>
    <source>
        <strain evidence="1">HaeL-2018</strain>
    </source>
</reference>
<protein>
    <submittedName>
        <fullName evidence="1">Uncharacterized protein</fullName>
    </submittedName>
</protein>
<accession>A0A9J6GH22</accession>
<evidence type="ECO:0000313" key="2">
    <source>
        <dbReference type="Proteomes" id="UP000821853"/>
    </source>
</evidence>
<dbReference type="VEuPathDB" id="VectorBase:HLOH_055579"/>
<dbReference type="EMBL" id="JABSTR010000006">
    <property type="protein sequence ID" value="KAH9373652.1"/>
    <property type="molecule type" value="Genomic_DNA"/>
</dbReference>
<comment type="caution">
    <text evidence="1">The sequence shown here is derived from an EMBL/GenBank/DDBJ whole genome shotgun (WGS) entry which is preliminary data.</text>
</comment>
<gene>
    <name evidence="1" type="ORF">HPB48_011400</name>
</gene>
<sequence length="118" mass="13113">MDHGRGDFLVTYYQKYGTLNWHSDTILPNLVGLPGKTTINFKNPEVPRQETSHIIGQRLATSPIKVRDKGWKLHNLLIASRTDKAAQAKLSLNLQHRADAKIHVLADGLSTGKLCNSS</sequence>
<keyword evidence="2" id="KW-1185">Reference proteome</keyword>
<dbReference type="AlphaFoldDB" id="A0A9J6GH22"/>
<evidence type="ECO:0000313" key="1">
    <source>
        <dbReference type="EMBL" id="KAH9373652.1"/>
    </source>
</evidence>
<organism evidence="1 2">
    <name type="scientific">Haemaphysalis longicornis</name>
    <name type="common">Bush tick</name>
    <dbReference type="NCBI Taxonomy" id="44386"/>
    <lineage>
        <taxon>Eukaryota</taxon>
        <taxon>Metazoa</taxon>
        <taxon>Ecdysozoa</taxon>
        <taxon>Arthropoda</taxon>
        <taxon>Chelicerata</taxon>
        <taxon>Arachnida</taxon>
        <taxon>Acari</taxon>
        <taxon>Parasitiformes</taxon>
        <taxon>Ixodida</taxon>
        <taxon>Ixodoidea</taxon>
        <taxon>Ixodidae</taxon>
        <taxon>Haemaphysalinae</taxon>
        <taxon>Haemaphysalis</taxon>
    </lineage>
</organism>
<name>A0A9J6GH22_HAELO</name>
<proteinExistence type="predicted"/>